<dbReference type="AlphaFoldDB" id="A0AAD9W623"/>
<organism evidence="2 3">
    <name type="scientific">Phomopsis amygdali</name>
    <name type="common">Fusicoccum amygdali</name>
    <dbReference type="NCBI Taxonomy" id="1214568"/>
    <lineage>
        <taxon>Eukaryota</taxon>
        <taxon>Fungi</taxon>
        <taxon>Dikarya</taxon>
        <taxon>Ascomycota</taxon>
        <taxon>Pezizomycotina</taxon>
        <taxon>Sordariomycetes</taxon>
        <taxon>Sordariomycetidae</taxon>
        <taxon>Diaporthales</taxon>
        <taxon>Diaporthaceae</taxon>
        <taxon>Diaporthe</taxon>
    </lineage>
</organism>
<evidence type="ECO:0000259" key="1">
    <source>
        <dbReference type="Pfam" id="PF08445"/>
    </source>
</evidence>
<dbReference type="PANTHER" id="PTHR20958">
    <property type="entry name" value="GLYCINE N-ACYLTRANSFERASE-LIKE PROTEIN"/>
    <property type="match status" value="1"/>
</dbReference>
<name>A0AAD9W623_PHOAM</name>
<comment type="caution">
    <text evidence="2">The sequence shown here is derived from an EMBL/GenBank/DDBJ whole genome shotgun (WGS) entry which is preliminary data.</text>
</comment>
<proteinExistence type="predicted"/>
<dbReference type="PANTHER" id="PTHR20958:SF6">
    <property type="entry name" value="GLYCINE N-ACYLTRANSFERASE-LIKE PROTEIN"/>
    <property type="match status" value="1"/>
</dbReference>
<dbReference type="InterPro" id="IPR013653">
    <property type="entry name" value="GCN5-like_dom"/>
</dbReference>
<feature type="domain" description="GCN5-related N-acetyltransferase Rv2170-like" evidence="1">
    <location>
        <begin position="238"/>
        <end position="321"/>
    </location>
</feature>
<dbReference type="InterPro" id="IPR053225">
    <property type="entry name" value="Acyl-CoA_N-acyltransferase"/>
</dbReference>
<dbReference type="GO" id="GO:0016747">
    <property type="term" value="F:acyltransferase activity, transferring groups other than amino-acyl groups"/>
    <property type="evidence" value="ECO:0007669"/>
    <property type="project" value="InterPro"/>
</dbReference>
<dbReference type="Proteomes" id="UP001265746">
    <property type="component" value="Unassembled WGS sequence"/>
</dbReference>
<evidence type="ECO:0000313" key="2">
    <source>
        <dbReference type="EMBL" id="KAK2611229.1"/>
    </source>
</evidence>
<dbReference type="Pfam" id="PF08445">
    <property type="entry name" value="FR47"/>
    <property type="match status" value="1"/>
</dbReference>
<dbReference type="EMBL" id="JAUJFL010000002">
    <property type="protein sequence ID" value="KAK2611229.1"/>
    <property type="molecule type" value="Genomic_DNA"/>
</dbReference>
<gene>
    <name evidence="2" type="ORF">N8I77_004591</name>
</gene>
<accession>A0AAD9W623</accession>
<sequence length="330" mass="35634">MAPTVTEFTAPVPPAEFGILKDHLPQSLALFRRLQFTHYPQGTSEHARYLFASDSDGGPNGGDRQGHPTPRHFAAAYLDLSKGPETEMYFFSTLEDATDLTSVPDGEVEHVLDLAVALFQRARLIAQEAASSGAYKLFRGAGASGGGGVMVGGLHQPTYELLRKRRGLTSSYWNPHDVWLFRLDRLPAQGEGPVGLRAGDPGGQGLRWDVVRREDVPLIASRTKIPKVEATLMSEPSVGVRDAAGALVAWGFIGVAGTLSTLHVEEPYRGKGMAKAVATKVLREHSFGDDGWSSADVHIDNVQSQGVCKGLGGEKGWRTCWTVIDFDSIP</sequence>
<reference evidence="2" key="1">
    <citation type="submission" date="2023-06" db="EMBL/GenBank/DDBJ databases">
        <authorList>
            <person name="Noh H."/>
        </authorList>
    </citation>
    <scope>NUCLEOTIDE SEQUENCE</scope>
    <source>
        <strain evidence="2">DUCC20226</strain>
    </source>
</reference>
<dbReference type="SUPFAM" id="SSF55729">
    <property type="entry name" value="Acyl-CoA N-acyltransferases (Nat)"/>
    <property type="match status" value="1"/>
</dbReference>
<dbReference type="Gene3D" id="3.40.630.30">
    <property type="match status" value="1"/>
</dbReference>
<dbReference type="InterPro" id="IPR016181">
    <property type="entry name" value="Acyl_CoA_acyltransferase"/>
</dbReference>
<protein>
    <recommendedName>
        <fullName evidence="1">GCN5-related N-acetyltransferase Rv2170-like domain-containing protein</fullName>
    </recommendedName>
</protein>
<keyword evidence="3" id="KW-1185">Reference proteome</keyword>
<evidence type="ECO:0000313" key="3">
    <source>
        <dbReference type="Proteomes" id="UP001265746"/>
    </source>
</evidence>